<sequence length="193" mass="20085">MARSGYDGRQGAWVPGGARAPGAERSATASPAGGGSPWQDAAPSGVPADPATARASGAPVDELDEELDEQAVADVVGRSPGAARVREQVLAARRQAREARDLHRDVEAVRGTARSSGGEVTAEADPAGRLTRLTFAPHATALRPDRLAGLVEQTVRAAARDAGDRALRLVDERSGSDGFFARTMRAELERGRA</sequence>
<evidence type="ECO:0000313" key="2">
    <source>
        <dbReference type="EMBL" id="AEI12007.1"/>
    </source>
</evidence>
<dbReference type="InterPro" id="IPR004401">
    <property type="entry name" value="YbaB/EbfC"/>
</dbReference>
<name>F8A4A1_CELGA</name>
<proteinExistence type="predicted"/>
<feature type="region of interest" description="Disordered" evidence="1">
    <location>
        <begin position="94"/>
        <end position="129"/>
    </location>
</feature>
<dbReference type="STRING" id="593907.Celgi_1488"/>
<accession>F8A4A1</accession>
<dbReference type="Proteomes" id="UP000000485">
    <property type="component" value="Chromosome"/>
</dbReference>
<dbReference type="Pfam" id="PF02575">
    <property type="entry name" value="YbaB_DNA_bd"/>
    <property type="match status" value="1"/>
</dbReference>
<dbReference type="Gene3D" id="3.30.1310.10">
    <property type="entry name" value="Nucleoid-associated protein YbaB-like domain"/>
    <property type="match status" value="1"/>
</dbReference>
<evidence type="ECO:0000313" key="3">
    <source>
        <dbReference type="Proteomes" id="UP000000485"/>
    </source>
</evidence>
<evidence type="ECO:0008006" key="4">
    <source>
        <dbReference type="Google" id="ProtNLM"/>
    </source>
</evidence>
<dbReference type="HOGENOM" id="CLU_1406520_0_0_11"/>
<protein>
    <recommendedName>
        <fullName evidence="4">YbaB/EbfC DNA-binding family protein</fullName>
    </recommendedName>
</protein>
<dbReference type="GO" id="GO:0003677">
    <property type="term" value="F:DNA binding"/>
    <property type="evidence" value="ECO:0007669"/>
    <property type="project" value="InterPro"/>
</dbReference>
<dbReference type="eggNOG" id="COG0718">
    <property type="taxonomic scope" value="Bacteria"/>
</dbReference>
<dbReference type="InterPro" id="IPR036894">
    <property type="entry name" value="YbaB-like_sf"/>
</dbReference>
<reference evidence="3" key="1">
    <citation type="submission" date="2011-04" db="EMBL/GenBank/DDBJ databases">
        <title>Complete sequence of Cellvibrio gilvus ATCC 13127.</title>
        <authorList>
            <person name="Lucas S."/>
            <person name="Han J."/>
            <person name="Lapidus A."/>
            <person name="Cheng J.-F."/>
            <person name="Goodwin L."/>
            <person name="Pitluck S."/>
            <person name="Peters L."/>
            <person name="Munk A."/>
            <person name="Detter J.C."/>
            <person name="Han C."/>
            <person name="Tapia R."/>
            <person name="Land M."/>
            <person name="Hauser L."/>
            <person name="Kyrpides N."/>
            <person name="Ivanova N."/>
            <person name="Ovchinnikova G."/>
            <person name="Pagani I."/>
            <person name="Mead D."/>
            <person name="Brumm P."/>
            <person name="Woyke T."/>
        </authorList>
    </citation>
    <scope>NUCLEOTIDE SEQUENCE [LARGE SCALE GENOMIC DNA]</scope>
    <source>
        <strain evidence="3">ATCC 13127 / NRRL B-14078</strain>
    </source>
</reference>
<dbReference type="RefSeq" id="WP_013883526.1">
    <property type="nucleotide sequence ID" value="NC_015671.1"/>
</dbReference>
<dbReference type="AlphaFoldDB" id="F8A4A1"/>
<dbReference type="EMBL" id="CP002665">
    <property type="protein sequence ID" value="AEI12007.1"/>
    <property type="molecule type" value="Genomic_DNA"/>
</dbReference>
<feature type="compositionally biased region" description="Basic and acidic residues" evidence="1">
    <location>
        <begin position="95"/>
        <end position="108"/>
    </location>
</feature>
<keyword evidence="3" id="KW-1185">Reference proteome</keyword>
<gene>
    <name evidence="2" type="ordered locus">Celgi_1488</name>
</gene>
<feature type="region of interest" description="Disordered" evidence="1">
    <location>
        <begin position="1"/>
        <end position="64"/>
    </location>
</feature>
<evidence type="ECO:0000256" key="1">
    <source>
        <dbReference type="SAM" id="MobiDB-lite"/>
    </source>
</evidence>
<organism evidence="2 3">
    <name type="scientific">Cellulomonas gilvus (strain ATCC 13127 / NRRL B-14078)</name>
    <name type="common">Cellvibrio gilvus</name>
    <dbReference type="NCBI Taxonomy" id="593907"/>
    <lineage>
        <taxon>Bacteria</taxon>
        <taxon>Bacillati</taxon>
        <taxon>Actinomycetota</taxon>
        <taxon>Actinomycetes</taxon>
        <taxon>Micrococcales</taxon>
        <taxon>Cellulomonadaceae</taxon>
        <taxon>Cellulomonas</taxon>
    </lineage>
</organism>
<dbReference type="KEGG" id="cga:Celgi_1488"/>